<sequence>DIVKSTEYNFNKPFTAAGQAISIPIGDGSNIDIFAKDFSFNAQGLDLISDPKTVSSNIKKAITNLNEYKQYLNRQVARVEDATAIIESELESAMGIEFGDFTLDFAIETAFHIASELSQDSSTALDMQANTESSIALQLLKDGD</sequence>
<evidence type="ECO:0008006" key="2">
    <source>
        <dbReference type="Google" id="ProtNLM"/>
    </source>
</evidence>
<evidence type="ECO:0000313" key="1">
    <source>
        <dbReference type="EMBL" id="GAI44254.1"/>
    </source>
</evidence>
<feature type="non-terminal residue" evidence="1">
    <location>
        <position position="1"/>
    </location>
</feature>
<name>X1QLU8_9ZZZZ</name>
<proteinExistence type="predicted"/>
<accession>X1QLU8</accession>
<comment type="caution">
    <text evidence="1">The sequence shown here is derived from an EMBL/GenBank/DDBJ whole genome shotgun (WGS) entry which is preliminary data.</text>
</comment>
<dbReference type="AlphaFoldDB" id="X1QLU8"/>
<protein>
    <recommendedName>
        <fullName evidence="2">Flagellin C-terminal domain-containing protein</fullName>
    </recommendedName>
</protein>
<organism evidence="1">
    <name type="scientific">marine sediment metagenome</name>
    <dbReference type="NCBI Taxonomy" id="412755"/>
    <lineage>
        <taxon>unclassified sequences</taxon>
        <taxon>metagenomes</taxon>
        <taxon>ecological metagenomes</taxon>
    </lineage>
</organism>
<reference evidence="1" key="1">
    <citation type="journal article" date="2014" name="Front. Microbiol.">
        <title>High frequency of phylogenetically diverse reductive dehalogenase-homologous genes in deep subseafloor sedimentary metagenomes.</title>
        <authorList>
            <person name="Kawai M."/>
            <person name="Futagami T."/>
            <person name="Toyoda A."/>
            <person name="Takaki Y."/>
            <person name="Nishi S."/>
            <person name="Hori S."/>
            <person name="Arai W."/>
            <person name="Tsubouchi T."/>
            <person name="Morono Y."/>
            <person name="Uchiyama I."/>
            <person name="Ito T."/>
            <person name="Fujiyama A."/>
            <person name="Inagaki F."/>
            <person name="Takami H."/>
        </authorList>
    </citation>
    <scope>NUCLEOTIDE SEQUENCE</scope>
    <source>
        <strain evidence="1">Expedition CK06-06</strain>
    </source>
</reference>
<dbReference type="EMBL" id="BARV01030701">
    <property type="protein sequence ID" value="GAI44254.1"/>
    <property type="molecule type" value="Genomic_DNA"/>
</dbReference>
<gene>
    <name evidence="1" type="ORF">S06H3_48721</name>
</gene>